<dbReference type="NCBIfam" id="TIGR01070">
    <property type="entry name" value="mutS1"/>
    <property type="match status" value="1"/>
</dbReference>
<dbReference type="SUPFAM" id="SSF53150">
    <property type="entry name" value="DNA repair protein MutS, domain II"/>
    <property type="match status" value="1"/>
</dbReference>
<dbReference type="FunFam" id="1.10.1420.10:FF:000007">
    <property type="entry name" value="DNA mismatch repair protein MutS"/>
    <property type="match status" value="1"/>
</dbReference>
<dbReference type="InterPro" id="IPR007861">
    <property type="entry name" value="DNA_mismatch_repair_MutS_clamp"/>
</dbReference>
<dbReference type="SUPFAM" id="SSF48334">
    <property type="entry name" value="DNA repair protein MutS, domain III"/>
    <property type="match status" value="1"/>
</dbReference>
<dbReference type="FunFam" id="3.40.50.300:FF:000870">
    <property type="entry name" value="MutS protein homolog 4"/>
    <property type="match status" value="1"/>
</dbReference>
<dbReference type="STRING" id="426756.SAMN04488126_104154"/>
<dbReference type="Pfam" id="PF01624">
    <property type="entry name" value="MutS_I"/>
    <property type="match status" value="1"/>
</dbReference>
<dbReference type="InterPro" id="IPR016151">
    <property type="entry name" value="DNA_mismatch_repair_MutS_N"/>
</dbReference>
<keyword evidence="6 9" id="KW-0238">DNA-binding</keyword>
<evidence type="ECO:0000256" key="8">
    <source>
        <dbReference type="ARBA" id="ARBA00024647"/>
    </source>
</evidence>
<dbReference type="InterPro" id="IPR000432">
    <property type="entry name" value="DNA_mismatch_repair_MutS_C"/>
</dbReference>
<dbReference type="InterPro" id="IPR017261">
    <property type="entry name" value="DNA_mismatch_repair_MutS/MSH"/>
</dbReference>
<evidence type="ECO:0000256" key="6">
    <source>
        <dbReference type="ARBA" id="ARBA00023125"/>
    </source>
</evidence>
<dbReference type="PANTHER" id="PTHR11361">
    <property type="entry name" value="DNA MISMATCH REPAIR PROTEIN MUTS FAMILY MEMBER"/>
    <property type="match status" value="1"/>
</dbReference>
<keyword evidence="4 9" id="KW-0227">DNA damage</keyword>
<comment type="similarity">
    <text evidence="1 9">Belongs to the DNA mismatch repair MutS family.</text>
</comment>
<evidence type="ECO:0000256" key="7">
    <source>
        <dbReference type="ARBA" id="ARBA00023204"/>
    </source>
</evidence>
<dbReference type="HAMAP" id="MF_00096">
    <property type="entry name" value="MutS"/>
    <property type="match status" value="1"/>
</dbReference>
<dbReference type="InterPro" id="IPR005748">
    <property type="entry name" value="DNA_mismatch_repair_MutS"/>
</dbReference>
<evidence type="ECO:0000313" key="11">
    <source>
        <dbReference type="EMBL" id="SDE17878.1"/>
    </source>
</evidence>
<dbReference type="PROSITE" id="PS00486">
    <property type="entry name" value="DNA_MISMATCH_REPAIR_2"/>
    <property type="match status" value="1"/>
</dbReference>
<feature type="domain" description="DNA mismatch repair proteins mutS family" evidence="10">
    <location>
        <begin position="681"/>
        <end position="697"/>
    </location>
</feature>
<dbReference type="Pfam" id="PF00488">
    <property type="entry name" value="MutS_V"/>
    <property type="match status" value="1"/>
</dbReference>
<dbReference type="EMBL" id="FNAR01000004">
    <property type="protein sequence ID" value="SDE17878.1"/>
    <property type="molecule type" value="Genomic_DNA"/>
</dbReference>
<evidence type="ECO:0000256" key="1">
    <source>
        <dbReference type="ARBA" id="ARBA00006271"/>
    </source>
</evidence>
<dbReference type="GO" id="GO:0005829">
    <property type="term" value="C:cytosol"/>
    <property type="evidence" value="ECO:0007669"/>
    <property type="project" value="TreeGrafter"/>
</dbReference>
<name>A0A1G7ASM8_9BACL</name>
<dbReference type="Gene3D" id="3.40.50.300">
    <property type="entry name" value="P-loop containing nucleotide triphosphate hydrolases"/>
    <property type="match status" value="1"/>
</dbReference>
<proteinExistence type="inferred from homology"/>
<gene>
    <name evidence="9" type="primary">mutS</name>
    <name evidence="11" type="ORF">SAMN04488126_104154</name>
</gene>
<sequence>MAVKTLTPMMRQYLEIKEDYKDAFLFFRLGDFYEMFFEDALNASQILEITLTSRDGGQNGKIPMCGVPYHSSAGYIETLVRKGYKVAICEQTEDPALAKGIVRREVIQLITPGTLTEGRTIGEKSNVYIGSAGRTGDGDYALVRIDLSTGEGTATYGGRDPKSLISEAEALQIREIVVPDELYLDLHEQAQARSILLSIENEEADQDWEASLTGSCPAPIRPSAARLLRYLERTQKRALTHLQPIVYRERNSVLLIDPNSRRNLELVQSIRGGGEKGSLFWLLDETVTAMGGRKLKQWIHEPLADRAAILERTEAVEELIEDFFVRGEVRELLKGVYDIERLAGKVALGNATGRELAQLRRSLSQAAPIRGSLGASGGEKLNGMAEAINPCADVLAILERAITDDPPISNKEGGVIREGYHARLDELRDASRNGKDWIAALEAEERRKSGIKSLKVGYNRVFGYYIEVTKSNVHLVDQERYERKQTLANAERYITPELKEKEAIILNADEEALLLETELFQAVRDEVKRHIPEIQSLADRLSTLDVLTAFAEVSEKYRFVKPVFNEGRGMNIIGGRHPVVEKMLDDGTYVPNDCVLDEGSNMLLITGPNMSGKSTYMRQVALTVIMAQIGCFVPADRAELPVTDQIFTRIGAADDLAGGQSTFMVEMMESRLALANATPDSLLLFDEIGRGTSTYDGMALAQAMMEHIHDNIGANTLFSTHYHELTELSDTLGRLKNVHVAAAEQNGRVIFLHKVKDGAADKSYGIQVAELAGLPESVIRRADELLGEFEAERPAAEPLTEPEGQLSLFDEVGEEVDPTTAGRAHSSLASEIEELDLLRMTPMDVFQWIHGMQERLKRNGR</sequence>
<dbReference type="GO" id="GO:0003684">
    <property type="term" value="F:damaged DNA binding"/>
    <property type="evidence" value="ECO:0007669"/>
    <property type="project" value="UniProtKB-UniRule"/>
</dbReference>
<dbReference type="GO" id="GO:0030983">
    <property type="term" value="F:mismatched DNA binding"/>
    <property type="evidence" value="ECO:0007669"/>
    <property type="project" value="InterPro"/>
</dbReference>
<dbReference type="GO" id="GO:0005524">
    <property type="term" value="F:ATP binding"/>
    <property type="evidence" value="ECO:0007669"/>
    <property type="project" value="UniProtKB-UniRule"/>
</dbReference>
<feature type="binding site" evidence="9">
    <location>
        <begin position="607"/>
        <end position="614"/>
    </location>
    <ligand>
        <name>ATP</name>
        <dbReference type="ChEBI" id="CHEBI:30616"/>
    </ligand>
</feature>
<organism evidence="11 12">
    <name type="scientific">Bhargavaea beijingensis</name>
    <dbReference type="NCBI Taxonomy" id="426756"/>
    <lineage>
        <taxon>Bacteria</taxon>
        <taxon>Bacillati</taxon>
        <taxon>Bacillota</taxon>
        <taxon>Bacilli</taxon>
        <taxon>Bacillales</taxon>
        <taxon>Caryophanaceae</taxon>
        <taxon>Bhargavaea</taxon>
    </lineage>
</organism>
<keyword evidence="5 9" id="KW-0067">ATP-binding</keyword>
<evidence type="ECO:0000256" key="3">
    <source>
        <dbReference type="ARBA" id="ARBA00022741"/>
    </source>
</evidence>
<comment type="function">
    <text evidence="8 9">This protein is involved in the repair of mismatches in DNA. It is possible that it carries out the mismatch recognition step. This protein has a weak ATPase activity.</text>
</comment>
<dbReference type="InterPro" id="IPR036678">
    <property type="entry name" value="MutS_con_dom_sf"/>
</dbReference>
<dbReference type="PANTHER" id="PTHR11361:SF34">
    <property type="entry name" value="DNA MISMATCH REPAIR PROTEIN MSH1, MITOCHONDRIAL"/>
    <property type="match status" value="1"/>
</dbReference>
<dbReference type="GO" id="GO:0006298">
    <property type="term" value="P:mismatch repair"/>
    <property type="evidence" value="ECO:0007669"/>
    <property type="project" value="UniProtKB-UniRule"/>
</dbReference>
<dbReference type="AlphaFoldDB" id="A0A1G7ASM8"/>
<dbReference type="SUPFAM" id="SSF52540">
    <property type="entry name" value="P-loop containing nucleoside triphosphate hydrolases"/>
    <property type="match status" value="1"/>
</dbReference>
<evidence type="ECO:0000256" key="2">
    <source>
        <dbReference type="ARBA" id="ARBA00021982"/>
    </source>
</evidence>
<dbReference type="SMART" id="SM00533">
    <property type="entry name" value="MUTSd"/>
    <property type="match status" value="1"/>
</dbReference>
<dbReference type="InterPro" id="IPR007695">
    <property type="entry name" value="DNA_mismatch_repair_MutS-lik_N"/>
</dbReference>
<dbReference type="RefSeq" id="WP_176765052.1">
    <property type="nucleotide sequence ID" value="NZ_FNAR01000004.1"/>
</dbReference>
<evidence type="ECO:0000259" key="10">
    <source>
        <dbReference type="PROSITE" id="PS00486"/>
    </source>
</evidence>
<dbReference type="GO" id="GO:0140664">
    <property type="term" value="F:ATP-dependent DNA damage sensor activity"/>
    <property type="evidence" value="ECO:0007669"/>
    <property type="project" value="InterPro"/>
</dbReference>
<dbReference type="Gene3D" id="3.30.420.110">
    <property type="entry name" value="MutS, connector domain"/>
    <property type="match status" value="1"/>
</dbReference>
<dbReference type="Pfam" id="PF05192">
    <property type="entry name" value="MutS_III"/>
    <property type="match status" value="1"/>
</dbReference>
<dbReference type="Proteomes" id="UP000198823">
    <property type="component" value="Unassembled WGS sequence"/>
</dbReference>
<evidence type="ECO:0000256" key="4">
    <source>
        <dbReference type="ARBA" id="ARBA00022763"/>
    </source>
</evidence>
<dbReference type="NCBIfam" id="NF003810">
    <property type="entry name" value="PRK05399.1"/>
    <property type="match status" value="1"/>
</dbReference>
<reference evidence="11 12" key="1">
    <citation type="submission" date="2016-10" db="EMBL/GenBank/DDBJ databases">
        <authorList>
            <person name="de Groot N.N."/>
        </authorList>
    </citation>
    <scope>NUCLEOTIDE SEQUENCE [LARGE SCALE GENOMIC DNA]</scope>
    <source>
        <strain evidence="11 12">CGMCC 1.6762</strain>
    </source>
</reference>
<dbReference type="InterPro" id="IPR036187">
    <property type="entry name" value="DNA_mismatch_repair_MutS_sf"/>
</dbReference>
<accession>A0A1G7ASM8</accession>
<evidence type="ECO:0000256" key="5">
    <source>
        <dbReference type="ARBA" id="ARBA00022840"/>
    </source>
</evidence>
<evidence type="ECO:0000313" key="12">
    <source>
        <dbReference type="Proteomes" id="UP000198823"/>
    </source>
</evidence>
<dbReference type="InterPro" id="IPR007696">
    <property type="entry name" value="DNA_mismatch_repair_MutS_core"/>
</dbReference>
<dbReference type="Gene3D" id="1.10.1420.10">
    <property type="match status" value="2"/>
</dbReference>
<dbReference type="InterPro" id="IPR027417">
    <property type="entry name" value="P-loop_NTPase"/>
</dbReference>
<dbReference type="InterPro" id="IPR045076">
    <property type="entry name" value="MutS"/>
</dbReference>
<dbReference type="CDD" id="cd03284">
    <property type="entry name" value="ABC_MutS1"/>
    <property type="match status" value="1"/>
</dbReference>
<dbReference type="SMART" id="SM00534">
    <property type="entry name" value="MUTSac"/>
    <property type="match status" value="1"/>
</dbReference>
<protein>
    <recommendedName>
        <fullName evidence="2 9">DNA mismatch repair protein MutS</fullName>
    </recommendedName>
</protein>
<dbReference type="Pfam" id="PF05190">
    <property type="entry name" value="MutS_IV"/>
    <property type="match status" value="1"/>
</dbReference>
<keyword evidence="3 9" id="KW-0547">Nucleotide-binding</keyword>
<dbReference type="PIRSF" id="PIRSF037677">
    <property type="entry name" value="DNA_mis_repair_Msh6"/>
    <property type="match status" value="1"/>
</dbReference>
<evidence type="ECO:0000256" key="9">
    <source>
        <dbReference type="HAMAP-Rule" id="MF_00096"/>
    </source>
</evidence>
<dbReference type="FunFam" id="3.40.1170.10:FF:000001">
    <property type="entry name" value="DNA mismatch repair protein MutS"/>
    <property type="match status" value="1"/>
</dbReference>
<keyword evidence="7 9" id="KW-0234">DNA repair</keyword>
<dbReference type="Gene3D" id="3.40.1170.10">
    <property type="entry name" value="DNA repair protein MutS, domain I"/>
    <property type="match status" value="1"/>
</dbReference>
<dbReference type="SUPFAM" id="SSF55271">
    <property type="entry name" value="DNA repair protein MutS, domain I"/>
    <property type="match status" value="1"/>
</dbReference>